<dbReference type="InterPro" id="IPR024925">
    <property type="entry name" value="Malonyl_CoA-ACP_transAc"/>
</dbReference>
<keyword evidence="2 4" id="KW-0012">Acyltransferase</keyword>
<evidence type="ECO:0000256" key="4">
    <source>
        <dbReference type="PIRNR" id="PIRNR000446"/>
    </source>
</evidence>
<evidence type="ECO:0000313" key="7">
    <source>
        <dbReference type="EMBL" id="KRO28240.1"/>
    </source>
</evidence>
<dbReference type="SUPFAM" id="SSF55048">
    <property type="entry name" value="Probable ACP-binding domain of malonyl-CoA ACP transacylase"/>
    <property type="match status" value="1"/>
</dbReference>
<feature type="active site" evidence="5">
    <location>
        <position position="87"/>
    </location>
</feature>
<dbReference type="InterPro" id="IPR050858">
    <property type="entry name" value="Mal-CoA-ACP_Trans/PKS_FabD"/>
</dbReference>
<dbReference type="InterPro" id="IPR016035">
    <property type="entry name" value="Acyl_Trfase/lysoPLipase"/>
</dbReference>
<dbReference type="GO" id="GO:0004314">
    <property type="term" value="F:[acyl-carrier-protein] S-malonyltransferase activity"/>
    <property type="evidence" value="ECO:0007669"/>
    <property type="project" value="UniProtKB-EC"/>
</dbReference>
<dbReference type="SMART" id="SM00827">
    <property type="entry name" value="PKS_AT"/>
    <property type="match status" value="1"/>
</dbReference>
<dbReference type="InterPro" id="IPR016036">
    <property type="entry name" value="Malonyl_transacylase_ACP-bd"/>
</dbReference>
<gene>
    <name evidence="7" type="ORF">DY78_GL002552</name>
</gene>
<evidence type="ECO:0000256" key="3">
    <source>
        <dbReference type="ARBA" id="ARBA00048462"/>
    </source>
</evidence>
<dbReference type="EC" id="2.3.1.39" evidence="4"/>
<evidence type="ECO:0000256" key="2">
    <source>
        <dbReference type="ARBA" id="ARBA00023315"/>
    </source>
</evidence>
<dbReference type="PANTHER" id="PTHR42681:SF1">
    <property type="entry name" value="MALONYL-COA-ACYL CARRIER PROTEIN TRANSACYLASE, MITOCHONDRIAL"/>
    <property type="match status" value="1"/>
</dbReference>
<keyword evidence="8" id="KW-1185">Reference proteome</keyword>
<evidence type="ECO:0000256" key="5">
    <source>
        <dbReference type="PIRSR" id="PIRSR000446-1"/>
    </source>
</evidence>
<dbReference type="GO" id="GO:0005829">
    <property type="term" value="C:cytosol"/>
    <property type="evidence" value="ECO:0007669"/>
    <property type="project" value="TreeGrafter"/>
</dbReference>
<keyword evidence="1 4" id="KW-0808">Transferase</keyword>
<accession>A0A0R2NV72</accession>
<dbReference type="AlphaFoldDB" id="A0A0R2NV72"/>
<proteinExistence type="inferred from homology"/>
<dbReference type="GO" id="GO:0006633">
    <property type="term" value="P:fatty acid biosynthetic process"/>
    <property type="evidence" value="ECO:0007669"/>
    <property type="project" value="TreeGrafter"/>
</dbReference>
<dbReference type="PANTHER" id="PTHR42681">
    <property type="entry name" value="MALONYL-COA-ACYL CARRIER PROTEIN TRANSACYLASE, MITOCHONDRIAL"/>
    <property type="match status" value="1"/>
</dbReference>
<feature type="domain" description="Malonyl-CoA:ACP transacylase (MAT)" evidence="6">
    <location>
        <begin position="9"/>
        <end position="304"/>
    </location>
</feature>
<dbReference type="PIRSF" id="PIRSF000446">
    <property type="entry name" value="Mct"/>
    <property type="match status" value="1"/>
</dbReference>
<dbReference type="EMBL" id="AYGX02000048">
    <property type="protein sequence ID" value="KRO28240.1"/>
    <property type="molecule type" value="Genomic_DNA"/>
</dbReference>
<feature type="active site" evidence="5">
    <location>
        <position position="196"/>
    </location>
</feature>
<dbReference type="InterPro" id="IPR014043">
    <property type="entry name" value="Acyl_transferase_dom"/>
</dbReference>
<name>A0A0R2NV72_9LACO</name>
<sequence>MTAMSVAILFSGQGKQTATMGADLYAEDGNYRQVIDAANQQLNWDLTAPLDVQDPQRVPVAIAAMSLGIYAALQPSLPQPAALLGLSLGEYSALMAAKAFSMTDGLKLVADRARYMQRASVMNPGMLVAALKVTPALVAQACQAGQAVGQAYPANYNLADQVVIGGDVRGVRAAMASLTAQGVKRLVPLQVSAASHTPLMAPASTALAQRLTHLTVRTPQLPVWSNTTVTPFTATTLKATLVDQLVQPTHFYADLQALAQRGVETFIQVGPGSDLAKFAKKAVPTARVMNVATSEDLAAVRTNLKAVTR</sequence>
<evidence type="ECO:0000313" key="8">
    <source>
        <dbReference type="Proteomes" id="UP000050920"/>
    </source>
</evidence>
<dbReference type="Pfam" id="PF00698">
    <property type="entry name" value="Acyl_transf_1"/>
    <property type="match status" value="1"/>
</dbReference>
<dbReference type="Gene3D" id="3.40.366.10">
    <property type="entry name" value="Malonyl-Coenzyme A Acyl Carrier Protein, domain 2"/>
    <property type="match status" value="1"/>
</dbReference>
<protein>
    <recommendedName>
        <fullName evidence="4">Malonyl CoA-acyl carrier protein transacylase</fullName>
        <ecNumber evidence="4">2.3.1.39</ecNumber>
    </recommendedName>
</protein>
<dbReference type="Gene3D" id="3.30.70.250">
    <property type="entry name" value="Malonyl-CoA ACP transacylase, ACP-binding"/>
    <property type="match status" value="1"/>
</dbReference>
<comment type="catalytic activity">
    <reaction evidence="3 4">
        <text>holo-[ACP] + malonyl-CoA = malonyl-[ACP] + CoA</text>
        <dbReference type="Rhea" id="RHEA:41792"/>
        <dbReference type="Rhea" id="RHEA-COMP:9623"/>
        <dbReference type="Rhea" id="RHEA-COMP:9685"/>
        <dbReference type="ChEBI" id="CHEBI:57287"/>
        <dbReference type="ChEBI" id="CHEBI:57384"/>
        <dbReference type="ChEBI" id="CHEBI:64479"/>
        <dbReference type="ChEBI" id="CHEBI:78449"/>
        <dbReference type="EC" id="2.3.1.39"/>
    </reaction>
</comment>
<evidence type="ECO:0000259" key="6">
    <source>
        <dbReference type="SMART" id="SM00827"/>
    </source>
</evidence>
<reference evidence="7 8" key="1">
    <citation type="journal article" date="2015" name="Genome Announc.">
        <title>Expanding the biotechnology potential of lactobacilli through comparative genomics of 213 strains and associated genera.</title>
        <authorList>
            <person name="Sun Z."/>
            <person name="Harris H.M."/>
            <person name="McCann A."/>
            <person name="Guo C."/>
            <person name="Argimon S."/>
            <person name="Zhang W."/>
            <person name="Yang X."/>
            <person name="Jeffery I.B."/>
            <person name="Cooney J.C."/>
            <person name="Kagawa T.F."/>
            <person name="Liu W."/>
            <person name="Song Y."/>
            <person name="Salvetti E."/>
            <person name="Wrobel A."/>
            <person name="Rasinkangas P."/>
            <person name="Parkhill J."/>
            <person name="Rea M.C."/>
            <person name="O'Sullivan O."/>
            <person name="Ritari J."/>
            <person name="Douillard F.P."/>
            <person name="Paul Ross R."/>
            <person name="Yang R."/>
            <person name="Briner A.E."/>
            <person name="Felis G.E."/>
            <person name="de Vos W.M."/>
            <person name="Barrangou R."/>
            <person name="Klaenhammer T.R."/>
            <person name="Caufield P.W."/>
            <person name="Cui Y."/>
            <person name="Zhang H."/>
            <person name="O'Toole P.W."/>
        </authorList>
    </citation>
    <scope>NUCLEOTIDE SEQUENCE [LARGE SCALE GENOMIC DNA]</scope>
    <source>
        <strain evidence="7 8">DSM 21115</strain>
    </source>
</reference>
<dbReference type="SUPFAM" id="SSF52151">
    <property type="entry name" value="FabD/lysophospholipase-like"/>
    <property type="match status" value="1"/>
</dbReference>
<organism evidence="7 8">
    <name type="scientific">Lactiplantibacillus fabifermentans DSM 21115</name>
    <dbReference type="NCBI Taxonomy" id="1413187"/>
    <lineage>
        <taxon>Bacteria</taxon>
        <taxon>Bacillati</taxon>
        <taxon>Bacillota</taxon>
        <taxon>Bacilli</taxon>
        <taxon>Lactobacillales</taxon>
        <taxon>Lactobacillaceae</taxon>
        <taxon>Lactiplantibacillus</taxon>
    </lineage>
</organism>
<comment type="similarity">
    <text evidence="4">Belongs to the fabD family.</text>
</comment>
<dbReference type="InterPro" id="IPR001227">
    <property type="entry name" value="Ac_transferase_dom_sf"/>
</dbReference>
<evidence type="ECO:0000256" key="1">
    <source>
        <dbReference type="ARBA" id="ARBA00022679"/>
    </source>
</evidence>
<dbReference type="Proteomes" id="UP000050920">
    <property type="component" value="Unassembled WGS sequence"/>
</dbReference>
<comment type="caution">
    <text evidence="7">The sequence shown here is derived from an EMBL/GenBank/DDBJ whole genome shotgun (WGS) entry which is preliminary data.</text>
</comment>